<protein>
    <submittedName>
        <fullName evidence="3">Uncharacterized protein</fullName>
    </submittedName>
</protein>
<dbReference type="AlphaFoldDB" id="A0A7R9AG65"/>
<dbReference type="InterPro" id="IPR015915">
    <property type="entry name" value="Kelch-typ_b-propeller"/>
</dbReference>
<evidence type="ECO:0000313" key="4">
    <source>
        <dbReference type="Proteomes" id="UP000677054"/>
    </source>
</evidence>
<keyword evidence="2" id="KW-0677">Repeat</keyword>
<accession>A0A7R9AG65</accession>
<dbReference type="Proteomes" id="UP000677054">
    <property type="component" value="Unassembled WGS sequence"/>
</dbReference>
<organism evidence="3">
    <name type="scientific">Darwinula stevensoni</name>
    <dbReference type="NCBI Taxonomy" id="69355"/>
    <lineage>
        <taxon>Eukaryota</taxon>
        <taxon>Metazoa</taxon>
        <taxon>Ecdysozoa</taxon>
        <taxon>Arthropoda</taxon>
        <taxon>Crustacea</taxon>
        <taxon>Oligostraca</taxon>
        <taxon>Ostracoda</taxon>
        <taxon>Podocopa</taxon>
        <taxon>Podocopida</taxon>
        <taxon>Darwinulocopina</taxon>
        <taxon>Darwinuloidea</taxon>
        <taxon>Darwinulidae</taxon>
        <taxon>Darwinula</taxon>
    </lineage>
</organism>
<dbReference type="SUPFAM" id="SSF117281">
    <property type="entry name" value="Kelch motif"/>
    <property type="match status" value="1"/>
</dbReference>
<keyword evidence="4" id="KW-1185">Reference proteome</keyword>
<dbReference type="EMBL" id="CAJPEV010006268">
    <property type="protein sequence ID" value="CAG0903998.1"/>
    <property type="molecule type" value="Genomic_DNA"/>
</dbReference>
<dbReference type="PANTHER" id="PTHR45632">
    <property type="entry name" value="LD33804P"/>
    <property type="match status" value="1"/>
</dbReference>
<dbReference type="SMART" id="SM00612">
    <property type="entry name" value="Kelch"/>
    <property type="match status" value="2"/>
</dbReference>
<gene>
    <name evidence="3" type="ORF">DSTB1V02_LOCUS13390</name>
</gene>
<dbReference type="Gene3D" id="2.120.10.80">
    <property type="entry name" value="Kelch-type beta propeller"/>
    <property type="match status" value="1"/>
</dbReference>
<dbReference type="InterPro" id="IPR006652">
    <property type="entry name" value="Kelch_1"/>
</dbReference>
<reference evidence="3" key="1">
    <citation type="submission" date="2020-11" db="EMBL/GenBank/DDBJ databases">
        <authorList>
            <person name="Tran Van P."/>
        </authorList>
    </citation>
    <scope>NUCLEOTIDE SEQUENCE</scope>
</reference>
<keyword evidence="1" id="KW-0880">Kelch repeat</keyword>
<dbReference type="OrthoDB" id="1925334at2759"/>
<proteinExistence type="predicted"/>
<evidence type="ECO:0000256" key="2">
    <source>
        <dbReference type="ARBA" id="ARBA00022737"/>
    </source>
</evidence>
<evidence type="ECO:0000313" key="3">
    <source>
        <dbReference type="EMBL" id="CAD7253642.1"/>
    </source>
</evidence>
<evidence type="ECO:0000256" key="1">
    <source>
        <dbReference type="ARBA" id="ARBA00022441"/>
    </source>
</evidence>
<dbReference type="EMBL" id="LR905785">
    <property type="protein sequence ID" value="CAD7253642.1"/>
    <property type="molecule type" value="Genomic_DNA"/>
</dbReference>
<sequence>MSEGELTKTLRDWRESHEFKANITIKDATEFVGTDRPTIHNFFEKINCEKLSHVMIDEMQINFSMEESDFEEIERNWVNLAGKICCKSLWIVWRSSDVNYPNTLDINSIMDNLGPEKLQMLTEIKRTTKEVGEFVIEVTRFIQKRFPCMTYLPMQGLEYRLHRGREKQLPRVVFVRAPRAEDFVFLWASDVVVAIRSWMPDSQPFTIITREETERNVLIKELGRRLGGGVAFLDSEGTLRGRPERGFLVLYEEQVTGMSFQNLILLDDAMNPYRSWSRMVWMARESMHIVTTDPLPCGHWEEPAQMGLVTCCSLRNTKKSIEKHRLLLLQLDQLAQLDESSYEEISWSNFSEEGYCAPPGAKTEGSKLELFFGPNRSGKTASLIDRLKRKAGMEGDEVVKPCEAPSMMKVGKRKAEEEFDAGDVIMKEFIEGIMKDFMIPSMKELIEGVMKTSMVSSVMKDDVDDAPSMMKAQNERTSKKQKIPSKPWLVFVDCSRWERKTYPRSLSVVHVKEMMREIFDGIEIYDVHDLIQQHGLQANYSPSPQVMEELVKKMLEKGTKEGRRLHVAFDDLPVHGYNMPGDTASLSAEWGRMLSSLESHASLASLAIAFQPYIEYAKATFDVKEFEKGLGLSFQIKVRILEGCHDVGFPSLIRYVLAHESPWELRVRPGTLNTRPRPSSLVFGEKPVLATPPSGLHYHGGWKCVGGRGRGCVAVTAAAVFRSRVAKGTRNAVVLVSDEETKQTFSEALRLMDSAIGSTGTPRIRHVEEYRGCENSVVMCVGVEDAWMVEGISRAIHTLVIVDGGASNSARSRMGLWMEMERRGLLVHRPLANASDLDFLSDDDWKALNRRSIFLKIRRSGTMDDEDARISSPEGAKRIFAMGNKDARAGMWEILENTLWVQEGCSAADVFLARSDMLIYGTGGEIRILHLEGKDPSEAPHGWDHNLRIAPSFPFIVDGTTGVGMGESLFLVGGHSNPRSGLRLDLHGGEWMPLPKVIEGRVDAALVMGDPHNILILGGRDPEKRQILSSCECLDTRQGAWSPFPLPIPLPIVGHAATIYGDHLCISGGWDGMESRGEVWRCRANEEGPWDTLPPLQLNRYFHGMTCGSAGELQVIGGIHQRKYDVSEVLSSEMLTFDEGRGWERQQDLPFKYVLKACEMK</sequence>
<dbReference type="PANTHER" id="PTHR45632:SF3">
    <property type="entry name" value="KELCH-LIKE PROTEIN 32"/>
    <property type="match status" value="1"/>
</dbReference>
<name>A0A7R9AG65_9CRUS</name>